<dbReference type="EMBL" id="MTYJ01000121">
    <property type="protein sequence ID" value="OQV13572.1"/>
    <property type="molecule type" value="Genomic_DNA"/>
</dbReference>
<evidence type="ECO:0000256" key="10">
    <source>
        <dbReference type="RuleBase" id="RU363063"/>
    </source>
</evidence>
<keyword evidence="6 10" id="KW-0735">Signal-anchor</keyword>
<keyword evidence="5 10" id="KW-0812">Transmembrane</keyword>
<dbReference type="InterPro" id="IPR002659">
    <property type="entry name" value="Glyco_trans_31"/>
</dbReference>
<evidence type="ECO:0000256" key="3">
    <source>
        <dbReference type="ARBA" id="ARBA00022676"/>
    </source>
</evidence>
<protein>
    <recommendedName>
        <fullName evidence="10">Hexosyltransferase</fullName>
        <ecNumber evidence="10">2.4.1.-</ecNumber>
    </recommendedName>
</protein>
<dbReference type="AlphaFoldDB" id="A0A1W0WEG8"/>
<dbReference type="GO" id="GO:0000139">
    <property type="term" value="C:Golgi membrane"/>
    <property type="evidence" value="ECO:0007669"/>
    <property type="project" value="UniProtKB-SubCell"/>
</dbReference>
<evidence type="ECO:0000313" key="12">
    <source>
        <dbReference type="Proteomes" id="UP000192578"/>
    </source>
</evidence>
<sequence>MHHAFSPGGEHVSRHALFRCWPCRWSCMGVRSCAALVMLLALAVIFPLFFTDTLRHMNYKFRPVNVFVEPVLHVDLVDIPLFKKQPRDRLNRGHAKYLDPTFALVIRRLIPFYFESDDLFYEARTENSLYGDLLQTSSVVDAYHNQTRLVLSFFEWGAEHCQGAKFIGKADEDTWINIFGVLKYLQLPEASEKAVVGHFLHDEAVKRLPEEKWFLTIAEYGNKTYPPFAVGQLYVFPKASINSVLSASKLLRIHWLDDVYIGGQIPELLRLSLIHVWERAHLWEIDSQHCFAKKYFIIHATPAERKREIFYDPCMETYRKETCQAHLGAQAFLFTEAPLTVPNKKVQIPTLPQPAQKTTNGRLSYELSPFTGIKSKGRNGLLTSKTVTDKSVIS</sequence>
<name>A0A1W0WEG8_HYPEX</name>
<dbReference type="Gene3D" id="3.90.550.50">
    <property type="match status" value="1"/>
</dbReference>
<proteinExistence type="inferred from homology"/>
<evidence type="ECO:0000313" key="11">
    <source>
        <dbReference type="EMBL" id="OQV13572.1"/>
    </source>
</evidence>
<dbReference type="PANTHER" id="PTHR11214:SF3">
    <property type="entry name" value="BETA-1,3-GALACTOSYLTRANSFERASE 6"/>
    <property type="match status" value="1"/>
</dbReference>
<dbReference type="EC" id="2.4.1.-" evidence="10"/>
<dbReference type="Proteomes" id="UP000192578">
    <property type="component" value="Unassembled WGS sequence"/>
</dbReference>
<evidence type="ECO:0000256" key="5">
    <source>
        <dbReference type="ARBA" id="ARBA00022692"/>
    </source>
</evidence>
<keyword evidence="12" id="KW-1185">Reference proteome</keyword>
<dbReference type="Pfam" id="PF01762">
    <property type="entry name" value="Galactosyl_T"/>
    <property type="match status" value="1"/>
</dbReference>
<evidence type="ECO:0000256" key="4">
    <source>
        <dbReference type="ARBA" id="ARBA00022679"/>
    </source>
</evidence>
<feature type="transmembrane region" description="Helical" evidence="10">
    <location>
        <begin position="28"/>
        <end position="50"/>
    </location>
</feature>
<keyword evidence="8 10" id="KW-0333">Golgi apparatus</keyword>
<keyword evidence="4" id="KW-0808">Transferase</keyword>
<evidence type="ECO:0000256" key="9">
    <source>
        <dbReference type="ARBA" id="ARBA00023136"/>
    </source>
</evidence>
<keyword evidence="7 10" id="KW-1133">Transmembrane helix</keyword>
<keyword evidence="3 10" id="KW-0328">Glycosyltransferase</keyword>
<gene>
    <name evidence="11" type="ORF">BV898_12209</name>
</gene>
<dbReference type="OrthoDB" id="2139606at2759"/>
<keyword evidence="9 10" id="KW-0472">Membrane</keyword>
<evidence type="ECO:0000256" key="7">
    <source>
        <dbReference type="ARBA" id="ARBA00022989"/>
    </source>
</evidence>
<comment type="caution">
    <text evidence="11">The sequence shown here is derived from an EMBL/GenBank/DDBJ whole genome shotgun (WGS) entry which is preliminary data.</text>
</comment>
<evidence type="ECO:0000256" key="8">
    <source>
        <dbReference type="ARBA" id="ARBA00023034"/>
    </source>
</evidence>
<dbReference type="GO" id="GO:0006493">
    <property type="term" value="P:protein O-linked glycosylation"/>
    <property type="evidence" value="ECO:0007669"/>
    <property type="project" value="TreeGrafter"/>
</dbReference>
<evidence type="ECO:0000256" key="6">
    <source>
        <dbReference type="ARBA" id="ARBA00022968"/>
    </source>
</evidence>
<dbReference type="PANTHER" id="PTHR11214">
    <property type="entry name" value="BETA-1,3-N-ACETYLGLUCOSAMINYLTRANSFERASE"/>
    <property type="match status" value="1"/>
</dbReference>
<accession>A0A1W0WEG8</accession>
<dbReference type="GO" id="GO:0016758">
    <property type="term" value="F:hexosyltransferase activity"/>
    <property type="evidence" value="ECO:0007669"/>
    <property type="project" value="InterPro"/>
</dbReference>
<evidence type="ECO:0000256" key="1">
    <source>
        <dbReference type="ARBA" id="ARBA00004323"/>
    </source>
</evidence>
<organism evidence="11 12">
    <name type="scientific">Hypsibius exemplaris</name>
    <name type="common">Freshwater tardigrade</name>
    <dbReference type="NCBI Taxonomy" id="2072580"/>
    <lineage>
        <taxon>Eukaryota</taxon>
        <taxon>Metazoa</taxon>
        <taxon>Ecdysozoa</taxon>
        <taxon>Tardigrada</taxon>
        <taxon>Eutardigrada</taxon>
        <taxon>Parachela</taxon>
        <taxon>Hypsibioidea</taxon>
        <taxon>Hypsibiidae</taxon>
        <taxon>Hypsibius</taxon>
    </lineage>
</organism>
<comment type="subcellular location">
    <subcellularLocation>
        <location evidence="1 10">Golgi apparatus membrane</location>
        <topology evidence="1 10">Single-pass type II membrane protein</topology>
    </subcellularLocation>
</comment>
<comment type="similarity">
    <text evidence="2 10">Belongs to the glycosyltransferase 31 family.</text>
</comment>
<evidence type="ECO:0000256" key="2">
    <source>
        <dbReference type="ARBA" id="ARBA00008661"/>
    </source>
</evidence>
<reference evidence="12" key="1">
    <citation type="submission" date="2017-01" db="EMBL/GenBank/DDBJ databases">
        <title>Comparative genomics of anhydrobiosis in the tardigrade Hypsibius dujardini.</title>
        <authorList>
            <person name="Yoshida Y."/>
            <person name="Koutsovoulos G."/>
            <person name="Laetsch D."/>
            <person name="Stevens L."/>
            <person name="Kumar S."/>
            <person name="Horikawa D."/>
            <person name="Ishino K."/>
            <person name="Komine S."/>
            <person name="Tomita M."/>
            <person name="Blaxter M."/>
            <person name="Arakawa K."/>
        </authorList>
    </citation>
    <scope>NUCLEOTIDE SEQUENCE [LARGE SCALE GENOMIC DNA]</scope>
    <source>
        <strain evidence="12">Z151</strain>
    </source>
</reference>